<sequence length="67" mass="8018">MRVKIPRREIILFCSALLFPVASLCAQEVGQEVKEVRQDVEQLQQDVRELREEVRRLQEELHGFRRN</sequence>
<keyword evidence="2" id="KW-0732">Signal</keyword>
<dbReference type="EMBL" id="WKMO01000152">
    <property type="protein sequence ID" value="MSB76419.1"/>
    <property type="molecule type" value="Genomic_DNA"/>
</dbReference>
<gene>
    <name evidence="3" type="ORF">GKD70_24590</name>
</gene>
<feature type="coiled-coil region" evidence="1">
    <location>
        <begin position="26"/>
        <end position="67"/>
    </location>
</feature>
<proteinExistence type="predicted"/>
<dbReference type="Proteomes" id="UP000441609">
    <property type="component" value="Unassembled WGS sequence"/>
</dbReference>
<evidence type="ECO:0000313" key="4">
    <source>
        <dbReference type="Proteomes" id="UP000441609"/>
    </source>
</evidence>
<evidence type="ECO:0000313" key="3">
    <source>
        <dbReference type="EMBL" id="MSB76419.1"/>
    </source>
</evidence>
<protein>
    <submittedName>
        <fullName evidence="3">Acyloxyacyl hydrolase</fullName>
    </submittedName>
</protein>
<keyword evidence="3" id="KW-0378">Hydrolase</keyword>
<evidence type="ECO:0000256" key="1">
    <source>
        <dbReference type="SAM" id="Coils"/>
    </source>
</evidence>
<accession>A0A9Q4QXY6</accession>
<feature type="non-terminal residue" evidence="3">
    <location>
        <position position="67"/>
    </location>
</feature>
<feature type="chain" id="PRO_5040397764" evidence="2">
    <location>
        <begin position="27"/>
        <end position="67"/>
    </location>
</feature>
<dbReference type="AlphaFoldDB" id="A0A9Q4QXY6"/>
<dbReference type="GO" id="GO:0016787">
    <property type="term" value="F:hydrolase activity"/>
    <property type="evidence" value="ECO:0007669"/>
    <property type="project" value="UniProtKB-KW"/>
</dbReference>
<evidence type="ECO:0000256" key="2">
    <source>
        <dbReference type="SAM" id="SignalP"/>
    </source>
</evidence>
<comment type="caution">
    <text evidence="3">The sequence shown here is derived from an EMBL/GenBank/DDBJ whole genome shotgun (WGS) entry which is preliminary data.</text>
</comment>
<dbReference type="Gene3D" id="1.20.5.190">
    <property type="match status" value="1"/>
</dbReference>
<name>A0A9Q4QXY6_PARDI</name>
<organism evidence="3 4">
    <name type="scientific">Parabacteroides distasonis</name>
    <dbReference type="NCBI Taxonomy" id="823"/>
    <lineage>
        <taxon>Bacteria</taxon>
        <taxon>Pseudomonadati</taxon>
        <taxon>Bacteroidota</taxon>
        <taxon>Bacteroidia</taxon>
        <taxon>Bacteroidales</taxon>
        <taxon>Tannerellaceae</taxon>
        <taxon>Parabacteroides</taxon>
    </lineage>
</organism>
<reference evidence="3 4" key="1">
    <citation type="journal article" date="2019" name="Nat. Med.">
        <title>A library of human gut bacterial isolates paired with longitudinal multiomics data enables mechanistic microbiome research.</title>
        <authorList>
            <person name="Poyet M."/>
            <person name="Groussin M."/>
            <person name="Gibbons S.M."/>
            <person name="Avila-Pacheco J."/>
            <person name="Jiang X."/>
            <person name="Kearney S.M."/>
            <person name="Perrotta A.R."/>
            <person name="Berdy B."/>
            <person name="Zhao S."/>
            <person name="Lieberman T.D."/>
            <person name="Swanson P.K."/>
            <person name="Smith M."/>
            <person name="Roesemann S."/>
            <person name="Alexander J.E."/>
            <person name="Rich S.A."/>
            <person name="Livny J."/>
            <person name="Vlamakis H."/>
            <person name="Clish C."/>
            <person name="Bullock K."/>
            <person name="Deik A."/>
            <person name="Scott J."/>
            <person name="Pierce K.A."/>
            <person name="Xavier R.J."/>
            <person name="Alm E.J."/>
        </authorList>
    </citation>
    <scope>NUCLEOTIDE SEQUENCE [LARGE SCALE GENOMIC DNA]</scope>
    <source>
        <strain evidence="3 4">BIOML-A20</strain>
    </source>
</reference>
<feature type="signal peptide" evidence="2">
    <location>
        <begin position="1"/>
        <end position="26"/>
    </location>
</feature>
<keyword evidence="1" id="KW-0175">Coiled coil</keyword>